<dbReference type="SUPFAM" id="SSF52058">
    <property type="entry name" value="L domain-like"/>
    <property type="match status" value="2"/>
</dbReference>
<dbReference type="AlphaFoldDB" id="A0AA86Q5S8"/>
<organism evidence="4">
    <name type="scientific">Hexamita inflata</name>
    <dbReference type="NCBI Taxonomy" id="28002"/>
    <lineage>
        <taxon>Eukaryota</taxon>
        <taxon>Metamonada</taxon>
        <taxon>Diplomonadida</taxon>
        <taxon>Hexamitidae</taxon>
        <taxon>Hexamitinae</taxon>
        <taxon>Hexamita</taxon>
    </lineage>
</organism>
<reference evidence="4" key="1">
    <citation type="submission" date="2023-06" db="EMBL/GenBank/DDBJ databases">
        <authorList>
            <person name="Kurt Z."/>
        </authorList>
    </citation>
    <scope>NUCLEOTIDE SEQUENCE</scope>
</reference>
<evidence type="ECO:0000256" key="1">
    <source>
        <dbReference type="ARBA" id="ARBA00022614"/>
    </source>
</evidence>
<dbReference type="EMBL" id="CATOUU010000763">
    <property type="protein sequence ID" value="CAI9946610.1"/>
    <property type="molecule type" value="Genomic_DNA"/>
</dbReference>
<dbReference type="InterPro" id="IPR003591">
    <property type="entry name" value="Leu-rich_rpt_typical-subtyp"/>
</dbReference>
<dbReference type="InterPro" id="IPR050836">
    <property type="entry name" value="SDS22/Internalin_LRR"/>
</dbReference>
<keyword evidence="1" id="KW-0433">Leucine-rich repeat</keyword>
<feature type="region of interest" description="Disordered" evidence="3">
    <location>
        <begin position="654"/>
        <end position="682"/>
    </location>
</feature>
<keyword evidence="6" id="KW-1185">Reference proteome</keyword>
<evidence type="ECO:0000313" key="4">
    <source>
        <dbReference type="EMBL" id="CAI9946610.1"/>
    </source>
</evidence>
<name>A0AA86Q5S8_9EUKA</name>
<dbReference type="EMBL" id="CAXDID020000272">
    <property type="protein sequence ID" value="CAL6068365.1"/>
    <property type="molecule type" value="Genomic_DNA"/>
</dbReference>
<feature type="compositionally biased region" description="Basic residues" evidence="3">
    <location>
        <begin position="667"/>
        <end position="682"/>
    </location>
</feature>
<protein>
    <submittedName>
        <fullName evidence="4">Uncharacterized protein</fullName>
    </submittedName>
</protein>
<dbReference type="InterPro" id="IPR032675">
    <property type="entry name" value="LRR_dom_sf"/>
</dbReference>
<dbReference type="SMART" id="SM00365">
    <property type="entry name" value="LRR_SD22"/>
    <property type="match status" value="8"/>
</dbReference>
<evidence type="ECO:0000313" key="6">
    <source>
        <dbReference type="Proteomes" id="UP001642409"/>
    </source>
</evidence>
<evidence type="ECO:0000256" key="3">
    <source>
        <dbReference type="SAM" id="MobiDB-lite"/>
    </source>
</evidence>
<accession>A0AA86Q5S8</accession>
<dbReference type="SMART" id="SM00369">
    <property type="entry name" value="LRR_TYP"/>
    <property type="match status" value="6"/>
</dbReference>
<dbReference type="InterPro" id="IPR001611">
    <property type="entry name" value="Leu-rich_rpt"/>
</dbReference>
<dbReference type="PANTHER" id="PTHR46652">
    <property type="entry name" value="LEUCINE-RICH REPEAT AND IQ DOMAIN-CONTAINING PROTEIN 1-RELATED"/>
    <property type="match status" value="1"/>
</dbReference>
<keyword evidence="2" id="KW-0677">Repeat</keyword>
<comment type="caution">
    <text evidence="4">The sequence shown here is derived from an EMBL/GenBank/DDBJ whole genome shotgun (WGS) entry which is preliminary data.</text>
</comment>
<reference evidence="5 6" key="2">
    <citation type="submission" date="2024-07" db="EMBL/GenBank/DDBJ databases">
        <authorList>
            <person name="Akdeniz Z."/>
        </authorList>
    </citation>
    <scope>NUCLEOTIDE SEQUENCE [LARGE SCALE GENOMIC DNA]</scope>
</reference>
<proteinExistence type="predicted"/>
<dbReference type="Gene3D" id="3.80.10.10">
    <property type="entry name" value="Ribonuclease Inhibitor"/>
    <property type="match status" value="3"/>
</dbReference>
<sequence>MSQLEELSFRGNKLTELGALTQIKTLKVLDVAQNNVKSLENIEQLQQLVELDASENSIESLQPFRNLIQLQKINLSQNSLKSGQFLFGLNNINHINLASNKLENINFVRYMDKLTYFNISFNCIQDIEILKQLNQLIDLRLDGNMISSFSALDQLSNKQSCWYTCEQNVSDVKAAFQYKLIKKYQKDPKNKRFLIENEPNIQKFGFVDTQKPEELYISGCSNIIFKNGALVPTKIIVTKCNMQQITDIQELTQITNLNLRFNQIRDIGELAELQNLIHLNLENNEIYRINALESLKKLQVLNINNNKVIFSKPLKNLSLQKLQVENNLIVDKIQFNQGSPTIVDCQNYLGPNSTEEQANDLMALSYQHQQNQLMIQKYNRTIKTVKTFNSGNIIENQFLELKDDNELQNYYFIEEMNVNQLSIQNCPNFKLRLTQEYIYFQDKYPETILLRPSSMILLLLTSLTINKCALTNVVGIEQMKQLLNLDLADNAIVSIKELQYLDNLKQVKLDHNFVQDLEYLSNLPNLNLLSQKIYQQRDPNDNHLINFLKDTNSLMHLQDFKIYLASKKEKTDHMKNQFHKFNPLLIKEEQTPNTDHEEEFNQKRIKKVARKVKQDIQQDFQDNIFNLITDQSEQEYQDITQRYISQIDEPIYKRQQEKYENESPYAGHKRGNKKKFNKYYDD</sequence>
<dbReference type="PROSITE" id="PS51450">
    <property type="entry name" value="LRR"/>
    <property type="match status" value="8"/>
</dbReference>
<dbReference type="PANTHER" id="PTHR46652:SF3">
    <property type="entry name" value="LEUCINE-RICH REPEAT-CONTAINING PROTEIN 9"/>
    <property type="match status" value="1"/>
</dbReference>
<evidence type="ECO:0000313" key="5">
    <source>
        <dbReference type="EMBL" id="CAL6068365.1"/>
    </source>
</evidence>
<dbReference type="Proteomes" id="UP001642409">
    <property type="component" value="Unassembled WGS sequence"/>
</dbReference>
<evidence type="ECO:0000256" key="2">
    <source>
        <dbReference type="ARBA" id="ARBA00022737"/>
    </source>
</evidence>
<gene>
    <name evidence="4" type="ORF">HINF_LOCUS34255</name>
    <name evidence="5" type="ORF">HINF_LOCUS53467</name>
</gene>